<sequence>MAGRFPPRPTRTTVRGGHVAVPAGVPRQAAGAGKVRTVVPDGPLDLGLVLGPLRRGPGDPTFRAMPDGSVWRACRTPAGPGTLRVGVRGAEVRGEAWGPGAEWLLEQLPDLLGAADDPSAFVPRHRLVAVARHRRPGLRLTRTGLVMESLIPSVLEQKVTTDEAYRAWRLLVRKYGEPAPGPAPGRMCVMPDAETWRLIPSWEWHRAGVDNKRASTILRAVRVAARMEEAVRMPPAEAQGRLELVPGVGPWTSAEVVQRSHGAADAVTVGDLHLPGIVGFALAGDRDADDSVMLELLEPYAGQRHRAARLILLSGRVPGRRAPRMPRGDIGRL</sequence>
<dbReference type="GO" id="GO:0006307">
    <property type="term" value="P:DNA alkylation repair"/>
    <property type="evidence" value="ECO:0007669"/>
    <property type="project" value="TreeGrafter"/>
</dbReference>
<dbReference type="GO" id="GO:0005737">
    <property type="term" value="C:cytoplasm"/>
    <property type="evidence" value="ECO:0007669"/>
    <property type="project" value="TreeGrafter"/>
</dbReference>
<evidence type="ECO:0000256" key="1">
    <source>
        <dbReference type="ARBA" id="ARBA00022763"/>
    </source>
</evidence>
<dbReference type="EMBL" id="CP034539">
    <property type="protein sequence ID" value="AZQ35197.1"/>
    <property type="molecule type" value="Genomic_DNA"/>
</dbReference>
<evidence type="ECO:0000313" key="4">
    <source>
        <dbReference type="Proteomes" id="UP000280298"/>
    </source>
</evidence>
<gene>
    <name evidence="3" type="ORF">EJ357_18285</name>
</gene>
<dbReference type="GO" id="GO:0006285">
    <property type="term" value="P:base-excision repair, AP site formation"/>
    <property type="evidence" value="ECO:0007669"/>
    <property type="project" value="TreeGrafter"/>
</dbReference>
<dbReference type="KEGG" id="scya:EJ357_18285"/>
<dbReference type="InterPro" id="IPR011257">
    <property type="entry name" value="DNA_glycosylase"/>
</dbReference>
<keyword evidence="4" id="KW-1185">Reference proteome</keyword>
<accession>A0A3S9M7R7</accession>
<reference evidence="3 4" key="1">
    <citation type="journal article" date="2019" name="Int. J. Syst. Evol. Microbiol.">
        <title>Streptomyces cyaneochromogenes sp. nov., a blue pigment-producing actinomycete from manganese-contaminated soil.</title>
        <authorList>
            <person name="Tang X."/>
            <person name="Zhao J."/>
            <person name="Li K."/>
            <person name="Chen Z."/>
            <person name="Sun Y."/>
            <person name="Gao J."/>
        </authorList>
    </citation>
    <scope>NUCLEOTIDE SEQUENCE [LARGE SCALE GENOMIC DNA]</scope>
    <source>
        <strain evidence="3 4">MK-45</strain>
    </source>
</reference>
<evidence type="ECO:0000256" key="2">
    <source>
        <dbReference type="ARBA" id="ARBA00023204"/>
    </source>
</evidence>
<dbReference type="OrthoDB" id="5501430at2"/>
<organism evidence="3 4">
    <name type="scientific">Streptomyces cyaneochromogenes</name>
    <dbReference type="NCBI Taxonomy" id="2496836"/>
    <lineage>
        <taxon>Bacteria</taxon>
        <taxon>Bacillati</taxon>
        <taxon>Actinomycetota</taxon>
        <taxon>Actinomycetes</taxon>
        <taxon>Kitasatosporales</taxon>
        <taxon>Streptomycetaceae</taxon>
        <taxon>Streptomyces</taxon>
    </lineage>
</organism>
<dbReference type="InterPro" id="IPR051912">
    <property type="entry name" value="Alkylbase_DNA_Glycosylase/TA"/>
</dbReference>
<dbReference type="RefSeq" id="WP_126392691.1">
    <property type="nucleotide sequence ID" value="NZ_CP034539.1"/>
</dbReference>
<dbReference type="GO" id="GO:0032131">
    <property type="term" value="F:alkylated DNA binding"/>
    <property type="evidence" value="ECO:0007669"/>
    <property type="project" value="TreeGrafter"/>
</dbReference>
<name>A0A3S9M7R7_9ACTN</name>
<dbReference type="GO" id="GO:0008725">
    <property type="term" value="F:DNA-3-methyladenine glycosylase activity"/>
    <property type="evidence" value="ECO:0007669"/>
    <property type="project" value="TreeGrafter"/>
</dbReference>
<dbReference type="GO" id="GO:0043916">
    <property type="term" value="F:DNA-7-methylguanine glycosylase activity"/>
    <property type="evidence" value="ECO:0007669"/>
    <property type="project" value="TreeGrafter"/>
</dbReference>
<dbReference type="PANTHER" id="PTHR43003:SF6">
    <property type="entry name" value="DNA GLYCOSYLASE"/>
    <property type="match status" value="1"/>
</dbReference>
<evidence type="ECO:0000313" key="3">
    <source>
        <dbReference type="EMBL" id="AZQ35197.1"/>
    </source>
</evidence>
<dbReference type="Gene3D" id="1.10.340.30">
    <property type="entry name" value="Hypothetical protein, domain 2"/>
    <property type="match status" value="1"/>
</dbReference>
<dbReference type="AlphaFoldDB" id="A0A3S9M7R7"/>
<protein>
    <submittedName>
        <fullName evidence="3">DNA-3-methyladenine glycosylase 2 family protein</fullName>
    </submittedName>
</protein>
<dbReference type="GO" id="GO:0032993">
    <property type="term" value="C:protein-DNA complex"/>
    <property type="evidence" value="ECO:0007669"/>
    <property type="project" value="TreeGrafter"/>
</dbReference>
<proteinExistence type="predicted"/>
<dbReference type="PANTHER" id="PTHR43003">
    <property type="entry name" value="DNA-3-METHYLADENINE GLYCOSYLASE"/>
    <property type="match status" value="1"/>
</dbReference>
<keyword evidence="1" id="KW-0227">DNA damage</keyword>
<dbReference type="Proteomes" id="UP000280298">
    <property type="component" value="Chromosome"/>
</dbReference>
<dbReference type="SUPFAM" id="SSF48150">
    <property type="entry name" value="DNA-glycosylase"/>
    <property type="match status" value="1"/>
</dbReference>
<keyword evidence="2" id="KW-0234">DNA repair</keyword>